<dbReference type="AlphaFoldDB" id="K4AI11"/>
<evidence type="ECO:0000313" key="3">
    <source>
        <dbReference type="Proteomes" id="UP000004995"/>
    </source>
</evidence>
<evidence type="ECO:0000256" key="1">
    <source>
        <dbReference type="SAM" id="MobiDB-lite"/>
    </source>
</evidence>
<feature type="region of interest" description="Disordered" evidence="1">
    <location>
        <begin position="1"/>
        <end position="49"/>
    </location>
</feature>
<sequence length="49" mass="5513">MAFRRDRHTGSVQGRWKACSPDRVGERGRRRRHHLADTGRRGGRAASAG</sequence>
<organism evidence="2 3">
    <name type="scientific">Setaria italica</name>
    <name type="common">Foxtail millet</name>
    <name type="synonym">Panicum italicum</name>
    <dbReference type="NCBI Taxonomy" id="4555"/>
    <lineage>
        <taxon>Eukaryota</taxon>
        <taxon>Viridiplantae</taxon>
        <taxon>Streptophyta</taxon>
        <taxon>Embryophyta</taxon>
        <taxon>Tracheophyta</taxon>
        <taxon>Spermatophyta</taxon>
        <taxon>Magnoliopsida</taxon>
        <taxon>Liliopsida</taxon>
        <taxon>Poales</taxon>
        <taxon>Poaceae</taxon>
        <taxon>PACMAD clade</taxon>
        <taxon>Panicoideae</taxon>
        <taxon>Panicodae</taxon>
        <taxon>Paniceae</taxon>
        <taxon>Cenchrinae</taxon>
        <taxon>Setaria</taxon>
    </lineage>
</organism>
<accession>K4AI11</accession>
<dbReference type="Gramene" id="KQK87139">
    <property type="protein sequence ID" value="KQK87139"/>
    <property type="gene ID" value="SETIT_038518mg"/>
</dbReference>
<proteinExistence type="predicted"/>
<name>K4AI11_SETIT</name>
<keyword evidence="3" id="KW-1185">Reference proteome</keyword>
<evidence type="ECO:0000313" key="2">
    <source>
        <dbReference type="EnsemblPlants" id="KQK87139"/>
    </source>
</evidence>
<protein>
    <submittedName>
        <fullName evidence="2">Uncharacterized protein</fullName>
    </submittedName>
</protein>
<dbReference type="InParanoid" id="K4AI11"/>
<dbReference type="HOGENOM" id="CLU_3145362_0_0_1"/>
<dbReference type="EMBL" id="AGNK02005371">
    <property type="status" value="NOT_ANNOTATED_CDS"/>
    <property type="molecule type" value="Genomic_DNA"/>
</dbReference>
<dbReference type="Proteomes" id="UP000004995">
    <property type="component" value="Unassembled WGS sequence"/>
</dbReference>
<dbReference type="EnsemblPlants" id="KQK87139">
    <property type="protein sequence ID" value="KQK87139"/>
    <property type="gene ID" value="SETIT_038518mg"/>
</dbReference>
<reference evidence="3" key="1">
    <citation type="journal article" date="2012" name="Nat. Biotechnol.">
        <title>Reference genome sequence of the model plant Setaria.</title>
        <authorList>
            <person name="Bennetzen J.L."/>
            <person name="Schmutz J."/>
            <person name="Wang H."/>
            <person name="Percifield R."/>
            <person name="Hawkins J."/>
            <person name="Pontaroli A.C."/>
            <person name="Estep M."/>
            <person name="Feng L."/>
            <person name="Vaughn J.N."/>
            <person name="Grimwood J."/>
            <person name="Jenkins J."/>
            <person name="Barry K."/>
            <person name="Lindquist E."/>
            <person name="Hellsten U."/>
            <person name="Deshpande S."/>
            <person name="Wang X."/>
            <person name="Wu X."/>
            <person name="Mitros T."/>
            <person name="Triplett J."/>
            <person name="Yang X."/>
            <person name="Ye C.Y."/>
            <person name="Mauro-Herrera M."/>
            <person name="Wang L."/>
            <person name="Li P."/>
            <person name="Sharma M."/>
            <person name="Sharma R."/>
            <person name="Ronald P.C."/>
            <person name="Panaud O."/>
            <person name="Kellogg E.A."/>
            <person name="Brutnell T.P."/>
            <person name="Doust A.N."/>
            <person name="Tuskan G.A."/>
            <person name="Rokhsar D."/>
            <person name="Devos K.M."/>
        </authorList>
    </citation>
    <scope>NUCLEOTIDE SEQUENCE [LARGE SCALE GENOMIC DNA]</scope>
    <source>
        <strain evidence="3">cv. Yugu1</strain>
    </source>
</reference>
<reference evidence="2" key="2">
    <citation type="submission" date="2018-08" db="UniProtKB">
        <authorList>
            <consortium name="EnsemblPlants"/>
        </authorList>
    </citation>
    <scope>IDENTIFICATION</scope>
    <source>
        <strain evidence="2">Yugu1</strain>
    </source>
</reference>